<reference evidence="12 13" key="1">
    <citation type="submission" date="2018-07" db="EMBL/GenBank/DDBJ databases">
        <title>Genome analysis of Larkinella rosea.</title>
        <authorList>
            <person name="Zhou Z."/>
            <person name="Wang G."/>
        </authorList>
    </citation>
    <scope>NUCLEOTIDE SEQUENCE [LARGE SCALE GENOMIC DNA]</scope>
    <source>
        <strain evidence="13">zzj9</strain>
    </source>
</reference>
<keyword evidence="5 9" id="KW-0067">ATP-binding</keyword>
<dbReference type="InterPro" id="IPR027417">
    <property type="entry name" value="P-loop_NTPase"/>
</dbReference>
<protein>
    <recommendedName>
        <fullName evidence="2 9">DNA mismatch repair protein MutS</fullName>
    </recommendedName>
</protein>
<dbReference type="GO" id="GO:0030983">
    <property type="term" value="F:mismatched DNA binding"/>
    <property type="evidence" value="ECO:0007669"/>
    <property type="project" value="InterPro"/>
</dbReference>
<dbReference type="Proteomes" id="UP000253383">
    <property type="component" value="Unassembled WGS sequence"/>
</dbReference>
<dbReference type="OrthoDB" id="9802448at2"/>
<dbReference type="SUPFAM" id="SSF52540">
    <property type="entry name" value="P-loop containing nucleoside triphosphate hydrolases"/>
    <property type="match status" value="1"/>
</dbReference>
<organism evidence="12 13">
    <name type="scientific">Larkinella punicea</name>
    <dbReference type="NCBI Taxonomy" id="2315727"/>
    <lineage>
        <taxon>Bacteria</taxon>
        <taxon>Pseudomonadati</taxon>
        <taxon>Bacteroidota</taxon>
        <taxon>Cytophagia</taxon>
        <taxon>Cytophagales</taxon>
        <taxon>Spirosomataceae</taxon>
        <taxon>Larkinella</taxon>
    </lineage>
</organism>
<keyword evidence="13" id="KW-1185">Reference proteome</keyword>
<comment type="function">
    <text evidence="8 9">This protein is involved in the repair of mismatches in DNA. It is possible that it carries out the mismatch recognition step. This protein has a weak ATPase activity.</text>
</comment>
<dbReference type="Gene3D" id="1.10.1420.10">
    <property type="match status" value="2"/>
</dbReference>
<dbReference type="PROSITE" id="PS00486">
    <property type="entry name" value="DNA_MISMATCH_REPAIR_2"/>
    <property type="match status" value="1"/>
</dbReference>
<dbReference type="InterPro" id="IPR045076">
    <property type="entry name" value="MutS"/>
</dbReference>
<dbReference type="SUPFAM" id="SSF53150">
    <property type="entry name" value="DNA repair protein MutS, domain II"/>
    <property type="match status" value="1"/>
</dbReference>
<feature type="domain" description="DNA mismatch repair proteins mutS family" evidence="11">
    <location>
        <begin position="717"/>
        <end position="733"/>
    </location>
</feature>
<dbReference type="Pfam" id="PF05190">
    <property type="entry name" value="MutS_IV"/>
    <property type="match status" value="1"/>
</dbReference>
<dbReference type="InterPro" id="IPR000432">
    <property type="entry name" value="DNA_mismatch_repair_MutS_C"/>
</dbReference>
<evidence type="ECO:0000256" key="10">
    <source>
        <dbReference type="RuleBase" id="RU003756"/>
    </source>
</evidence>
<keyword evidence="6 9" id="KW-0238">DNA-binding</keyword>
<dbReference type="PANTHER" id="PTHR11361">
    <property type="entry name" value="DNA MISMATCH REPAIR PROTEIN MUTS FAMILY MEMBER"/>
    <property type="match status" value="1"/>
</dbReference>
<dbReference type="Pfam" id="PF01624">
    <property type="entry name" value="MutS_I"/>
    <property type="match status" value="1"/>
</dbReference>
<comment type="caution">
    <text evidence="12">The sequence shown here is derived from an EMBL/GenBank/DDBJ whole genome shotgun (WGS) entry which is preliminary data.</text>
</comment>
<dbReference type="Pfam" id="PF00488">
    <property type="entry name" value="MutS_V"/>
    <property type="match status" value="1"/>
</dbReference>
<comment type="similarity">
    <text evidence="1 9 10">Belongs to the DNA mismatch repair MutS family.</text>
</comment>
<evidence type="ECO:0000256" key="6">
    <source>
        <dbReference type="ARBA" id="ARBA00023125"/>
    </source>
</evidence>
<dbReference type="HAMAP" id="MF_00096">
    <property type="entry name" value="MutS"/>
    <property type="match status" value="1"/>
</dbReference>
<keyword evidence="4 9" id="KW-0227">DNA damage</keyword>
<dbReference type="PIRSF" id="PIRSF037677">
    <property type="entry name" value="DNA_mis_repair_Msh6"/>
    <property type="match status" value="1"/>
</dbReference>
<sequence>MKSTSTKLVKKPTETPLNRQYNQIKVKYPGAILLFRVGDFYETFGEDAIKASRILGITLTKRNNGGANEDLAGFPHHSLDTYLPKLVRAGERVAICDQLEDPAMAKGIVKRGVTELVTPGVSFNDNVLDTRRNNYLAAVHFAKGSGADAQFGVAFLDISTGEFLTSQGNAAYADKLLQSFNPSEILFCKKYRKDFVEQFGDKFNTYTLDDWAFTYDFAYPLLTQHFQTSSLKGFGVEGLTDGIVAAGVILHYLNETEHKDIDHIARLTRLEEDKYVWLDRFTIRNLELVASQQDGGIPLIQILDQTVTPMGARLLRKWLLLPLKDKPLIEERLNTVELLKTGHGDATQGADGPSLRESLELHLKQIGDLERLISKVAVRRISPREMVQLKRSLSHILPIKELLITALAQQPMTSSIKKYADQLNACTFLVDKIEAELRDEAPVLSNQGGMIKSGVNADLDSLHAIAFSGKDYLVQLQNREVQRTGISSLKVAYNKVFGYYLEVSNAHKSRVPAEWIRKQTLVNAERYITPELKEYEDKILNAEDQIFSIEQRMFNDLVLAAGEYVNHIQQNARVISVLDVLASFARIAEKNRYTKPTITNSKVLQIKDGRHPVIEQQLPPGEPYVPNDLYLDDETQQIIIITGPNMAGKSALLRQTALIVLMAQTGSFVPASEAEIGIVDKIFTRVGASDNLSRGESTFMVEMTETASILNNLSERSLVIMDEIGRGTSTYDGVSIAWSIAEYLHNHPTYRAKTLFATHYHELNELATDLPRIKNFNVAVKEMGNKVIFLRKLKEGGSEHSFGIHVAQMAGMPTGIVSRAGEILQQLESQREGSGDTKREALRDLPRASDITLKIFEAGDPKAEAVKEKLRKLDINTLTPIEALLKLNELLKMIE</sequence>
<evidence type="ECO:0000256" key="8">
    <source>
        <dbReference type="ARBA" id="ARBA00024647"/>
    </source>
</evidence>
<dbReference type="SUPFAM" id="SSF48334">
    <property type="entry name" value="DNA repair protein MutS, domain III"/>
    <property type="match status" value="1"/>
</dbReference>
<dbReference type="SMART" id="SM00534">
    <property type="entry name" value="MUTSac"/>
    <property type="match status" value="1"/>
</dbReference>
<keyword evidence="3 9" id="KW-0547">Nucleotide-binding</keyword>
<evidence type="ECO:0000256" key="4">
    <source>
        <dbReference type="ARBA" id="ARBA00022763"/>
    </source>
</evidence>
<dbReference type="GO" id="GO:0006298">
    <property type="term" value="P:mismatch repair"/>
    <property type="evidence" value="ECO:0007669"/>
    <property type="project" value="UniProtKB-UniRule"/>
</dbReference>
<dbReference type="GO" id="GO:0140664">
    <property type="term" value="F:ATP-dependent DNA damage sensor activity"/>
    <property type="evidence" value="ECO:0007669"/>
    <property type="project" value="InterPro"/>
</dbReference>
<dbReference type="NCBIfam" id="NF003810">
    <property type="entry name" value="PRK05399.1"/>
    <property type="match status" value="1"/>
</dbReference>
<dbReference type="SUPFAM" id="SSF55271">
    <property type="entry name" value="DNA repair protein MutS, domain I"/>
    <property type="match status" value="1"/>
</dbReference>
<dbReference type="Gene3D" id="3.30.420.110">
    <property type="entry name" value="MutS, connector domain"/>
    <property type="match status" value="1"/>
</dbReference>
<dbReference type="FunFam" id="3.40.50.300:FF:000870">
    <property type="entry name" value="MutS protein homolog 4"/>
    <property type="match status" value="1"/>
</dbReference>
<dbReference type="InterPro" id="IPR007860">
    <property type="entry name" value="DNA_mmatch_repair_MutS_con_dom"/>
</dbReference>
<gene>
    <name evidence="9" type="primary">mutS</name>
    <name evidence="12" type="ORF">DUE52_09570</name>
</gene>
<keyword evidence="7 9" id="KW-0234">DNA repair</keyword>
<evidence type="ECO:0000256" key="1">
    <source>
        <dbReference type="ARBA" id="ARBA00006271"/>
    </source>
</evidence>
<dbReference type="InterPro" id="IPR016151">
    <property type="entry name" value="DNA_mismatch_repair_MutS_N"/>
</dbReference>
<evidence type="ECO:0000256" key="2">
    <source>
        <dbReference type="ARBA" id="ARBA00021982"/>
    </source>
</evidence>
<dbReference type="InterPro" id="IPR007696">
    <property type="entry name" value="DNA_mismatch_repair_MutS_core"/>
</dbReference>
<dbReference type="GO" id="GO:0003684">
    <property type="term" value="F:damaged DNA binding"/>
    <property type="evidence" value="ECO:0007669"/>
    <property type="project" value="UniProtKB-UniRule"/>
</dbReference>
<name>A0A368JPJ7_9BACT</name>
<evidence type="ECO:0000256" key="7">
    <source>
        <dbReference type="ARBA" id="ARBA00023204"/>
    </source>
</evidence>
<evidence type="ECO:0000313" key="12">
    <source>
        <dbReference type="EMBL" id="RCR69589.1"/>
    </source>
</evidence>
<dbReference type="InterPro" id="IPR007861">
    <property type="entry name" value="DNA_mismatch_repair_MutS_clamp"/>
</dbReference>
<dbReference type="InterPro" id="IPR017261">
    <property type="entry name" value="DNA_mismatch_repair_MutS/MSH"/>
</dbReference>
<dbReference type="Gene3D" id="3.40.1170.10">
    <property type="entry name" value="DNA repair protein MutS, domain I"/>
    <property type="match status" value="1"/>
</dbReference>
<dbReference type="RefSeq" id="WP_114405783.1">
    <property type="nucleotide sequence ID" value="NZ_QOWE01000007.1"/>
</dbReference>
<evidence type="ECO:0000256" key="3">
    <source>
        <dbReference type="ARBA" id="ARBA00022741"/>
    </source>
</evidence>
<dbReference type="InterPro" id="IPR036187">
    <property type="entry name" value="DNA_mismatch_repair_MutS_sf"/>
</dbReference>
<dbReference type="CDD" id="cd03284">
    <property type="entry name" value="ABC_MutS1"/>
    <property type="match status" value="1"/>
</dbReference>
<dbReference type="AlphaFoldDB" id="A0A368JPJ7"/>
<feature type="binding site" evidence="9">
    <location>
        <begin position="643"/>
        <end position="650"/>
    </location>
    <ligand>
        <name>ATP</name>
        <dbReference type="ChEBI" id="CHEBI:30616"/>
    </ligand>
</feature>
<accession>A0A368JPJ7</accession>
<evidence type="ECO:0000256" key="5">
    <source>
        <dbReference type="ARBA" id="ARBA00022840"/>
    </source>
</evidence>
<dbReference type="EMBL" id="QOWE01000007">
    <property type="protein sequence ID" value="RCR69589.1"/>
    <property type="molecule type" value="Genomic_DNA"/>
</dbReference>
<dbReference type="Gene3D" id="3.40.50.300">
    <property type="entry name" value="P-loop containing nucleotide triphosphate hydrolases"/>
    <property type="match status" value="1"/>
</dbReference>
<dbReference type="InterPro" id="IPR005748">
    <property type="entry name" value="DNA_mismatch_repair_MutS"/>
</dbReference>
<dbReference type="SMART" id="SM00533">
    <property type="entry name" value="MUTSd"/>
    <property type="match status" value="1"/>
</dbReference>
<dbReference type="InterPro" id="IPR036678">
    <property type="entry name" value="MutS_con_dom_sf"/>
</dbReference>
<evidence type="ECO:0000259" key="11">
    <source>
        <dbReference type="PROSITE" id="PS00486"/>
    </source>
</evidence>
<dbReference type="InterPro" id="IPR007695">
    <property type="entry name" value="DNA_mismatch_repair_MutS-lik_N"/>
</dbReference>
<dbReference type="NCBIfam" id="TIGR01070">
    <property type="entry name" value="mutS1"/>
    <property type="match status" value="1"/>
</dbReference>
<evidence type="ECO:0000313" key="13">
    <source>
        <dbReference type="Proteomes" id="UP000253383"/>
    </source>
</evidence>
<dbReference type="GO" id="GO:0005524">
    <property type="term" value="F:ATP binding"/>
    <property type="evidence" value="ECO:0007669"/>
    <property type="project" value="UniProtKB-UniRule"/>
</dbReference>
<evidence type="ECO:0000256" key="9">
    <source>
        <dbReference type="HAMAP-Rule" id="MF_00096"/>
    </source>
</evidence>
<dbReference type="GO" id="GO:0005829">
    <property type="term" value="C:cytosol"/>
    <property type="evidence" value="ECO:0007669"/>
    <property type="project" value="TreeGrafter"/>
</dbReference>
<proteinExistence type="inferred from homology"/>
<dbReference type="Pfam" id="PF05188">
    <property type="entry name" value="MutS_II"/>
    <property type="match status" value="1"/>
</dbReference>
<dbReference type="PANTHER" id="PTHR11361:SF34">
    <property type="entry name" value="DNA MISMATCH REPAIR PROTEIN MSH1, MITOCHONDRIAL"/>
    <property type="match status" value="1"/>
</dbReference>
<dbReference type="Pfam" id="PF05192">
    <property type="entry name" value="MutS_III"/>
    <property type="match status" value="1"/>
</dbReference>